<feature type="region of interest" description="Disordered" evidence="1">
    <location>
        <begin position="1"/>
        <end position="35"/>
    </location>
</feature>
<accession>A0AAP0N6D3</accession>
<organism evidence="2 3">
    <name type="scientific">Liquidambar formosana</name>
    <name type="common">Formosan gum</name>
    <dbReference type="NCBI Taxonomy" id="63359"/>
    <lineage>
        <taxon>Eukaryota</taxon>
        <taxon>Viridiplantae</taxon>
        <taxon>Streptophyta</taxon>
        <taxon>Embryophyta</taxon>
        <taxon>Tracheophyta</taxon>
        <taxon>Spermatophyta</taxon>
        <taxon>Magnoliopsida</taxon>
        <taxon>eudicotyledons</taxon>
        <taxon>Gunneridae</taxon>
        <taxon>Pentapetalae</taxon>
        <taxon>Saxifragales</taxon>
        <taxon>Altingiaceae</taxon>
        <taxon>Liquidambar</taxon>
    </lineage>
</organism>
<protein>
    <submittedName>
        <fullName evidence="2">Uncharacterized protein</fullName>
    </submittedName>
</protein>
<name>A0AAP0N6D3_LIQFO</name>
<dbReference type="EMBL" id="JBBPBK010000051">
    <property type="protein sequence ID" value="KAK9266843.1"/>
    <property type="molecule type" value="Genomic_DNA"/>
</dbReference>
<dbReference type="AlphaFoldDB" id="A0AAP0N6D3"/>
<sequence>MSKLRGVTTPHILQQQGNKNSQTGRPQNLPNTSLTKGITTSLDEFKYGFPSDGLSAVSYQWWGSGSPDGNGGFFFGDGAEVNEDDKHQSEELADEGAKPETGKGESNIGPQGTGLLMTVRKRAVEEGREALKIGVVRGYGINKRGMRERTLLLRIFKSSLPSQWLYGSS</sequence>
<proteinExistence type="predicted"/>
<dbReference type="PANTHER" id="PTHR48460:SF1">
    <property type="entry name" value="RWP-RK DOMAIN-CONTAINING PROTEIN"/>
    <property type="match status" value="1"/>
</dbReference>
<dbReference type="PANTHER" id="PTHR48460">
    <property type="entry name" value="RWP-RK DOMAIN-CONTAINING PROTEIN"/>
    <property type="match status" value="1"/>
</dbReference>
<reference evidence="2 3" key="1">
    <citation type="journal article" date="2024" name="Plant J.">
        <title>Genome sequences and population genomics reveal climatic adaptation and genomic divergence between two closely related sweetgum species.</title>
        <authorList>
            <person name="Xu W.Q."/>
            <person name="Ren C.Q."/>
            <person name="Zhang X.Y."/>
            <person name="Comes H.P."/>
            <person name="Liu X.H."/>
            <person name="Li Y.G."/>
            <person name="Kettle C.J."/>
            <person name="Jalonen R."/>
            <person name="Gaisberger H."/>
            <person name="Ma Y.Z."/>
            <person name="Qiu Y.X."/>
        </authorList>
    </citation>
    <scope>NUCLEOTIDE SEQUENCE [LARGE SCALE GENOMIC DNA]</scope>
    <source>
        <strain evidence="2">Hangzhou</strain>
    </source>
</reference>
<evidence type="ECO:0000313" key="2">
    <source>
        <dbReference type="EMBL" id="KAK9266843.1"/>
    </source>
</evidence>
<evidence type="ECO:0000313" key="3">
    <source>
        <dbReference type="Proteomes" id="UP001415857"/>
    </source>
</evidence>
<comment type="caution">
    <text evidence="2">The sequence shown here is derived from an EMBL/GenBank/DDBJ whole genome shotgun (WGS) entry which is preliminary data.</text>
</comment>
<feature type="region of interest" description="Disordered" evidence="1">
    <location>
        <begin position="70"/>
        <end position="113"/>
    </location>
</feature>
<evidence type="ECO:0000256" key="1">
    <source>
        <dbReference type="SAM" id="MobiDB-lite"/>
    </source>
</evidence>
<keyword evidence="3" id="KW-1185">Reference proteome</keyword>
<feature type="compositionally biased region" description="Polar residues" evidence="1">
    <location>
        <begin position="11"/>
        <end position="35"/>
    </location>
</feature>
<dbReference type="Proteomes" id="UP001415857">
    <property type="component" value="Unassembled WGS sequence"/>
</dbReference>
<feature type="compositionally biased region" description="Basic and acidic residues" evidence="1">
    <location>
        <begin position="84"/>
        <end position="103"/>
    </location>
</feature>
<gene>
    <name evidence="2" type="ORF">L1049_001614</name>
</gene>